<evidence type="ECO:0000313" key="3">
    <source>
        <dbReference type="EMBL" id="QLY40232.1"/>
    </source>
</evidence>
<dbReference type="Proteomes" id="UP000512167">
    <property type="component" value="Chromosome"/>
</dbReference>
<organism evidence="3 4">
    <name type="scientific">Hujiaoplasma nucleasis</name>
    <dbReference type="NCBI Taxonomy" id="2725268"/>
    <lineage>
        <taxon>Bacteria</taxon>
        <taxon>Bacillati</taxon>
        <taxon>Mycoplasmatota</taxon>
        <taxon>Mollicutes</taxon>
        <taxon>Candidatus Izemoplasmatales</taxon>
        <taxon>Hujiaoplasmataceae</taxon>
        <taxon>Hujiaoplasma</taxon>
    </lineage>
</organism>
<evidence type="ECO:0000256" key="2">
    <source>
        <dbReference type="SAM" id="MobiDB-lite"/>
    </source>
</evidence>
<reference evidence="3 4" key="1">
    <citation type="submission" date="2020-04" db="EMBL/GenBank/DDBJ databases">
        <authorList>
            <person name="Zheng R.K."/>
            <person name="Sun C.M."/>
        </authorList>
    </citation>
    <scope>NUCLEOTIDE SEQUENCE [LARGE SCALE GENOMIC DNA]</scope>
    <source>
        <strain evidence="4">zrk29</strain>
    </source>
</reference>
<dbReference type="PANTHER" id="PTHR30283">
    <property type="entry name" value="PEROXIDE STRESS RESPONSE PROTEIN YAAA"/>
    <property type="match status" value="1"/>
</dbReference>
<dbReference type="EMBL" id="CP051151">
    <property type="protein sequence ID" value="QLY40232.1"/>
    <property type="molecule type" value="Genomic_DNA"/>
</dbReference>
<accession>A0A7L6N426</accession>
<protein>
    <recommendedName>
        <fullName evidence="1">UPF0246 protein HF295_04885</fullName>
    </recommendedName>
</protein>
<feature type="region of interest" description="Disordered" evidence="2">
    <location>
        <begin position="1"/>
        <end position="20"/>
    </location>
</feature>
<feature type="compositionally biased region" description="Polar residues" evidence="2">
    <location>
        <begin position="7"/>
        <end position="17"/>
    </location>
</feature>
<sequence>MKIIISPSKTQNESGLSHGQDKLIDRDKSLQLLSILKNLNKLEIKKIMKTSSKLTDEVYQMYHNFRENNPRYTSISLYSGLVFEQLELSTYNQNQMDYMNNNLLILSAMYGLLSPNIKIWPYRLDMTMKPNNINLYKFWQKTIEQYFNDQEWIINLASNEFSKMIKNHKDKMINIEFYQRKDDGKLRSLSYYAKKARGQFLNEMIKRQIKDIETIKTITIDGYHYSIEYSKDQNFVYIKN</sequence>
<dbReference type="Pfam" id="PF03883">
    <property type="entry name" value="H2O2_YaaD"/>
    <property type="match status" value="1"/>
</dbReference>
<dbReference type="KEGG" id="tbk:HF295_04885"/>
<dbReference type="GO" id="GO:0005829">
    <property type="term" value="C:cytosol"/>
    <property type="evidence" value="ECO:0007669"/>
    <property type="project" value="TreeGrafter"/>
</dbReference>
<dbReference type="AlphaFoldDB" id="A0A7L6N426"/>
<evidence type="ECO:0000313" key="4">
    <source>
        <dbReference type="Proteomes" id="UP000512167"/>
    </source>
</evidence>
<evidence type="ECO:0000256" key="1">
    <source>
        <dbReference type="HAMAP-Rule" id="MF_00652"/>
    </source>
</evidence>
<comment type="similarity">
    <text evidence="1">Belongs to the UPF0246 family.</text>
</comment>
<name>A0A7L6N426_9MOLU</name>
<dbReference type="PANTHER" id="PTHR30283:SF4">
    <property type="entry name" value="PEROXIDE STRESS RESISTANCE PROTEIN YAAA"/>
    <property type="match status" value="1"/>
</dbReference>
<dbReference type="RefSeq" id="WP_312031061.1">
    <property type="nucleotide sequence ID" value="NZ_CP051151.1"/>
</dbReference>
<gene>
    <name evidence="3" type="ORF">HF295_04885</name>
</gene>
<dbReference type="InterPro" id="IPR005583">
    <property type="entry name" value="YaaA"/>
</dbReference>
<dbReference type="HAMAP" id="MF_00652">
    <property type="entry name" value="UPF0246"/>
    <property type="match status" value="1"/>
</dbReference>
<proteinExistence type="inferred from homology"/>
<dbReference type="GO" id="GO:0033194">
    <property type="term" value="P:response to hydroperoxide"/>
    <property type="evidence" value="ECO:0007669"/>
    <property type="project" value="TreeGrafter"/>
</dbReference>
<keyword evidence="4" id="KW-1185">Reference proteome</keyword>